<sequence>MKKLPVLLLWLSTAVLAQSPTVRICDDRGCEDRPRDAVTFNPNATGDSAAEQQAARLIALAEKDPRAAYDLGLRYFRGDGVRQDSYQALKWMRDAAERGYLKAQTAVGRLYLMGLEEMGSDPAEAEKWLSIAAGRGDKEAKALLSQATRARQDEVAYRRWVDSQKAIWNSYWMDRYQYEWQWRNGGWYDSRAYGRRY</sequence>
<protein>
    <recommendedName>
        <fullName evidence="4">Sel1 repeat family protein</fullName>
    </recommendedName>
</protein>
<dbReference type="EMBL" id="BSPX01000028">
    <property type="protein sequence ID" value="GLT22602.1"/>
    <property type="molecule type" value="Genomic_DNA"/>
</dbReference>
<keyword evidence="3" id="KW-1185">Reference proteome</keyword>
<dbReference type="PANTHER" id="PTHR11102">
    <property type="entry name" value="SEL-1-LIKE PROTEIN"/>
    <property type="match status" value="1"/>
</dbReference>
<keyword evidence="1" id="KW-0732">Signal</keyword>
<dbReference type="Pfam" id="PF08238">
    <property type="entry name" value="Sel1"/>
    <property type="match status" value="2"/>
</dbReference>
<comment type="caution">
    <text evidence="2">The sequence shown here is derived from an EMBL/GenBank/DDBJ whole genome shotgun (WGS) entry which is preliminary data.</text>
</comment>
<organism evidence="2 3">
    <name type="scientific">Zoogloea oryzae</name>
    <dbReference type="NCBI Taxonomy" id="310767"/>
    <lineage>
        <taxon>Bacteria</taxon>
        <taxon>Pseudomonadati</taxon>
        <taxon>Pseudomonadota</taxon>
        <taxon>Betaproteobacteria</taxon>
        <taxon>Rhodocyclales</taxon>
        <taxon>Zoogloeaceae</taxon>
        <taxon>Zoogloea</taxon>
    </lineage>
</organism>
<dbReference type="InterPro" id="IPR006597">
    <property type="entry name" value="Sel1-like"/>
</dbReference>
<accession>A0ABQ6FDA8</accession>
<dbReference type="InterPro" id="IPR011990">
    <property type="entry name" value="TPR-like_helical_dom_sf"/>
</dbReference>
<dbReference type="RefSeq" id="WP_284187896.1">
    <property type="nucleotide sequence ID" value="NZ_BSPX01000028.1"/>
</dbReference>
<dbReference type="SUPFAM" id="SSF81901">
    <property type="entry name" value="HCP-like"/>
    <property type="match status" value="1"/>
</dbReference>
<dbReference type="InterPro" id="IPR050767">
    <property type="entry name" value="Sel1_AlgK"/>
</dbReference>
<evidence type="ECO:0008006" key="4">
    <source>
        <dbReference type="Google" id="ProtNLM"/>
    </source>
</evidence>
<name>A0ABQ6FDA8_9RHOO</name>
<dbReference type="Proteomes" id="UP001157167">
    <property type="component" value="Unassembled WGS sequence"/>
</dbReference>
<dbReference type="PANTHER" id="PTHR11102:SF160">
    <property type="entry name" value="ERAD-ASSOCIATED E3 UBIQUITIN-PROTEIN LIGASE COMPONENT HRD3"/>
    <property type="match status" value="1"/>
</dbReference>
<feature type="signal peptide" evidence="1">
    <location>
        <begin position="1"/>
        <end position="17"/>
    </location>
</feature>
<feature type="chain" id="PRO_5045752910" description="Sel1 repeat family protein" evidence="1">
    <location>
        <begin position="18"/>
        <end position="197"/>
    </location>
</feature>
<evidence type="ECO:0000313" key="2">
    <source>
        <dbReference type="EMBL" id="GLT22602.1"/>
    </source>
</evidence>
<evidence type="ECO:0000256" key="1">
    <source>
        <dbReference type="SAM" id="SignalP"/>
    </source>
</evidence>
<evidence type="ECO:0000313" key="3">
    <source>
        <dbReference type="Proteomes" id="UP001157167"/>
    </source>
</evidence>
<dbReference type="SMART" id="SM00671">
    <property type="entry name" value="SEL1"/>
    <property type="match status" value="2"/>
</dbReference>
<reference evidence="3" key="1">
    <citation type="journal article" date="2019" name="Int. J. Syst. Evol. Microbiol.">
        <title>The Global Catalogue of Microorganisms (GCM) 10K type strain sequencing project: providing services to taxonomists for standard genome sequencing and annotation.</title>
        <authorList>
            <consortium name="The Broad Institute Genomics Platform"/>
            <consortium name="The Broad Institute Genome Sequencing Center for Infectious Disease"/>
            <person name="Wu L."/>
            <person name="Ma J."/>
        </authorList>
    </citation>
    <scope>NUCLEOTIDE SEQUENCE [LARGE SCALE GENOMIC DNA]</scope>
    <source>
        <strain evidence="3">NBRC 102407</strain>
    </source>
</reference>
<gene>
    <name evidence="2" type="ORF">GCM10007933_20620</name>
</gene>
<dbReference type="Gene3D" id="1.25.40.10">
    <property type="entry name" value="Tetratricopeptide repeat domain"/>
    <property type="match status" value="1"/>
</dbReference>
<proteinExistence type="predicted"/>